<feature type="domain" description="SEC63" evidence="2">
    <location>
        <begin position="42"/>
        <end position="100"/>
    </location>
</feature>
<evidence type="ECO:0000259" key="2">
    <source>
        <dbReference type="Pfam" id="PF02889"/>
    </source>
</evidence>
<dbReference type="EMBL" id="RBNI01005967">
    <property type="protein sequence ID" value="RUP46361.1"/>
    <property type="molecule type" value="Genomic_DNA"/>
</dbReference>
<dbReference type="Pfam" id="PF02889">
    <property type="entry name" value="Sec63"/>
    <property type="match status" value="1"/>
</dbReference>
<proteinExistence type="predicted"/>
<accession>A0A433D6X7</accession>
<feature type="compositionally biased region" description="Acidic residues" evidence="1">
    <location>
        <begin position="243"/>
        <end position="258"/>
    </location>
</feature>
<gene>
    <name evidence="3" type="ORF">BC936DRAFT_147048</name>
</gene>
<dbReference type="InterPro" id="IPR027417">
    <property type="entry name" value="P-loop_NTPase"/>
</dbReference>
<name>A0A433D6X7_9FUNG</name>
<evidence type="ECO:0000313" key="3">
    <source>
        <dbReference type="EMBL" id="RUP46361.1"/>
    </source>
</evidence>
<evidence type="ECO:0000256" key="1">
    <source>
        <dbReference type="SAM" id="MobiDB-lite"/>
    </source>
</evidence>
<feature type="non-terminal residue" evidence="3">
    <location>
        <position position="258"/>
    </location>
</feature>
<reference evidence="3 4" key="1">
    <citation type="journal article" date="2018" name="New Phytol.">
        <title>Phylogenomics of Endogonaceae and evolution of mycorrhizas within Mucoromycota.</title>
        <authorList>
            <person name="Chang Y."/>
            <person name="Desiro A."/>
            <person name="Na H."/>
            <person name="Sandor L."/>
            <person name="Lipzen A."/>
            <person name="Clum A."/>
            <person name="Barry K."/>
            <person name="Grigoriev I.V."/>
            <person name="Martin F.M."/>
            <person name="Stajich J.E."/>
            <person name="Smith M.E."/>
            <person name="Bonito G."/>
            <person name="Spatafora J.W."/>
        </authorList>
    </citation>
    <scope>NUCLEOTIDE SEQUENCE [LARGE SCALE GENOMIC DNA]</scope>
    <source>
        <strain evidence="3 4">GMNB39</strain>
    </source>
</reference>
<dbReference type="InterPro" id="IPR004179">
    <property type="entry name" value="Sec63-dom"/>
</dbReference>
<dbReference type="SUPFAM" id="SSF158702">
    <property type="entry name" value="Sec63 N-terminal domain-like"/>
    <property type="match status" value="1"/>
</dbReference>
<organism evidence="3 4">
    <name type="scientific">Jimgerdemannia flammicorona</name>
    <dbReference type="NCBI Taxonomy" id="994334"/>
    <lineage>
        <taxon>Eukaryota</taxon>
        <taxon>Fungi</taxon>
        <taxon>Fungi incertae sedis</taxon>
        <taxon>Mucoromycota</taxon>
        <taxon>Mucoromycotina</taxon>
        <taxon>Endogonomycetes</taxon>
        <taxon>Endogonales</taxon>
        <taxon>Endogonaceae</taxon>
        <taxon>Jimgerdemannia</taxon>
    </lineage>
</organism>
<dbReference type="OrthoDB" id="2680710at2759"/>
<keyword evidence="4" id="KW-1185">Reference proteome</keyword>
<dbReference type="Proteomes" id="UP000268093">
    <property type="component" value="Unassembled WGS sequence"/>
</dbReference>
<feature type="region of interest" description="Disordered" evidence="1">
    <location>
        <begin position="238"/>
        <end position="258"/>
    </location>
</feature>
<dbReference type="Gene3D" id="3.40.50.300">
    <property type="entry name" value="P-loop containing nucleotide triphosphate hydrolases"/>
    <property type="match status" value="1"/>
</dbReference>
<protein>
    <recommendedName>
        <fullName evidence="2">SEC63 domain-containing protein</fullName>
    </recommendedName>
</protein>
<dbReference type="AlphaFoldDB" id="A0A433D6X7"/>
<sequence>MTLLYGVMQEDLEEDQYLEQKRVNLIQAAATVLNKCNLINCSLSDEFKYIPFREEEKLELSKLLERVPIPVKEGIWEPTSKINVLKAFDLCKMSVPVDLIKRIEQKEFLWERYFDLNRQEIGELLGDVISRRWKQRKNVQTVGLFIADELHLIGGDVGPTHELNFDIENAEDLHAGSPVKVKVALEREGDDDDDDDDDDDALGPVIVPSRIRRRRVEDYAAIKLDFVAPKAGEYEFKSFSVLEGEEESDEESREDEWK</sequence>
<dbReference type="Gene3D" id="1.10.150.20">
    <property type="entry name" value="5' to 3' exonuclease, C-terminal subdomain"/>
    <property type="match status" value="1"/>
</dbReference>
<comment type="caution">
    <text evidence="3">The sequence shown here is derived from an EMBL/GenBank/DDBJ whole genome shotgun (WGS) entry which is preliminary data.</text>
</comment>
<evidence type="ECO:0000313" key="4">
    <source>
        <dbReference type="Proteomes" id="UP000268093"/>
    </source>
</evidence>